<accession>A0AAV0B7R8</accession>
<keyword evidence="2" id="KW-1185">Reference proteome</keyword>
<proteinExistence type="predicted"/>
<protein>
    <submittedName>
        <fullName evidence="1">Uncharacterized protein</fullName>
    </submittedName>
</protein>
<dbReference type="Proteomes" id="UP001153365">
    <property type="component" value="Unassembled WGS sequence"/>
</dbReference>
<dbReference type="AlphaFoldDB" id="A0AAV0B7R8"/>
<name>A0AAV0B7R8_PHAPC</name>
<evidence type="ECO:0000313" key="1">
    <source>
        <dbReference type="EMBL" id="CAH7682164.1"/>
    </source>
</evidence>
<reference evidence="1" key="1">
    <citation type="submission" date="2022-06" db="EMBL/GenBank/DDBJ databases">
        <authorList>
            <consortium name="SYNGENTA / RWTH Aachen University"/>
        </authorList>
    </citation>
    <scope>NUCLEOTIDE SEQUENCE</scope>
</reference>
<sequence>MRWNLGCTVDAAIRQGRTGSTGDQIRRNNVFDYIPDQIMFRDLVDIFWEEKSSLESPIVEYCSYRFNTLYQHLSSKTQDRNKNKASSTLTVL</sequence>
<evidence type="ECO:0000313" key="2">
    <source>
        <dbReference type="Proteomes" id="UP001153365"/>
    </source>
</evidence>
<gene>
    <name evidence="1" type="ORF">PPACK8108_LOCUS14901</name>
</gene>
<dbReference type="EMBL" id="CALTRL010003898">
    <property type="protein sequence ID" value="CAH7682164.1"/>
    <property type="molecule type" value="Genomic_DNA"/>
</dbReference>
<organism evidence="1 2">
    <name type="scientific">Phakopsora pachyrhizi</name>
    <name type="common">Asian soybean rust disease fungus</name>
    <dbReference type="NCBI Taxonomy" id="170000"/>
    <lineage>
        <taxon>Eukaryota</taxon>
        <taxon>Fungi</taxon>
        <taxon>Dikarya</taxon>
        <taxon>Basidiomycota</taxon>
        <taxon>Pucciniomycotina</taxon>
        <taxon>Pucciniomycetes</taxon>
        <taxon>Pucciniales</taxon>
        <taxon>Phakopsoraceae</taxon>
        <taxon>Phakopsora</taxon>
    </lineage>
</organism>
<comment type="caution">
    <text evidence="1">The sequence shown here is derived from an EMBL/GenBank/DDBJ whole genome shotgun (WGS) entry which is preliminary data.</text>
</comment>